<dbReference type="AlphaFoldDB" id="A0A7W8TSW0"/>
<evidence type="ECO:0000313" key="1">
    <source>
        <dbReference type="EMBL" id="MBB5512168.1"/>
    </source>
</evidence>
<accession>A0A7W8TSW0</accession>
<gene>
    <name evidence="1" type="ORF">HD598_000855</name>
</gene>
<dbReference type="EMBL" id="JACHDR010000001">
    <property type="protein sequence ID" value="MBB5512168.1"/>
    <property type="molecule type" value="Genomic_DNA"/>
</dbReference>
<name>A0A7W8TSW0_9MICC</name>
<comment type="caution">
    <text evidence="1">The sequence shown here is derived from an EMBL/GenBank/DDBJ whole genome shotgun (WGS) entry which is preliminary data.</text>
</comment>
<sequence length="304" mass="33385">MRGLRLLIGSTHPALPAAWPKVAVNLLVSPSTVHRSSSRCSMRAAVPRLRLKASRSPIGGPSFSLAVGTMGEFLAAVVPEVAIRLSASEDRHPTAFPFPLVIKSTFVGAGYLVVDGPSLRVGIRHCFSVRHRSGSVGCAHEDEIPMGAGSCSRFRGLNGCRRVGVVDPQFLFAWHNRDLSDVQDRECRLELAFRAAKPAAREVGTPRAARPQPRPATRVLEWNTARRFVTRALRARGAASSSRQLPSPEVLAAFHIRQDSPAGSRQQMLHWRHAYEDIILLGEERVLVIQDHKDGSCWCGQTWD</sequence>
<dbReference type="Proteomes" id="UP000580797">
    <property type="component" value="Unassembled WGS sequence"/>
</dbReference>
<evidence type="ECO:0000313" key="2">
    <source>
        <dbReference type="Proteomes" id="UP000580797"/>
    </source>
</evidence>
<organism evidence="1 2">
    <name type="scientific">Neomicrococcus aestuarii</name>
    <dbReference type="NCBI Taxonomy" id="556325"/>
    <lineage>
        <taxon>Bacteria</taxon>
        <taxon>Bacillati</taxon>
        <taxon>Actinomycetota</taxon>
        <taxon>Actinomycetes</taxon>
        <taxon>Micrococcales</taxon>
        <taxon>Micrococcaceae</taxon>
        <taxon>Neomicrococcus</taxon>
    </lineage>
</organism>
<reference evidence="1 2" key="1">
    <citation type="submission" date="2020-08" db="EMBL/GenBank/DDBJ databases">
        <title>Sequencing the genomes of 1000 actinobacteria strains.</title>
        <authorList>
            <person name="Klenk H.-P."/>
        </authorList>
    </citation>
    <scope>NUCLEOTIDE SEQUENCE [LARGE SCALE GENOMIC DNA]</scope>
    <source>
        <strain evidence="1 2">DSM 105783</strain>
    </source>
</reference>
<protein>
    <submittedName>
        <fullName evidence="1">Uncharacterized protein</fullName>
    </submittedName>
</protein>
<proteinExistence type="predicted"/>